<feature type="transmembrane region" description="Helical" evidence="2">
    <location>
        <begin position="52"/>
        <end position="70"/>
    </location>
</feature>
<gene>
    <name evidence="3" type="ORF">EV644_11744</name>
</gene>
<evidence type="ECO:0000313" key="4">
    <source>
        <dbReference type="Proteomes" id="UP000295818"/>
    </source>
</evidence>
<dbReference type="SUPFAM" id="SSF103473">
    <property type="entry name" value="MFS general substrate transporter"/>
    <property type="match status" value="1"/>
</dbReference>
<comment type="caution">
    <text evidence="3">The sequence shown here is derived from an EMBL/GenBank/DDBJ whole genome shotgun (WGS) entry which is preliminary data.</text>
</comment>
<dbReference type="InterPro" id="IPR036259">
    <property type="entry name" value="MFS_trans_sf"/>
</dbReference>
<sequence length="175" mass="18454">MVSAGFGAGLIAGGILMIRVKPRHPLRLGMAGMLVSAPMFVCLALVPHTLTTAAAAFLVGLGFELFGIGWETALGQHIPLDQISRVASYDMLGSFIASPIGQLAVGYLAAVLSIKAVELYGRHRPPPDSPGNPRRPLRLAPPTPHHQLVLRSSAARSPGRGAELRPPRTSPGSRF</sequence>
<feature type="region of interest" description="Disordered" evidence="1">
    <location>
        <begin position="122"/>
        <end position="175"/>
    </location>
</feature>
<evidence type="ECO:0000256" key="2">
    <source>
        <dbReference type="SAM" id="Phobius"/>
    </source>
</evidence>
<feature type="transmembrane region" description="Helical" evidence="2">
    <location>
        <begin position="91"/>
        <end position="114"/>
    </location>
</feature>
<keyword evidence="4" id="KW-1185">Reference proteome</keyword>
<evidence type="ECO:0000256" key="1">
    <source>
        <dbReference type="SAM" id="MobiDB-lite"/>
    </source>
</evidence>
<dbReference type="EMBL" id="SLWM01000017">
    <property type="protein sequence ID" value="TCO16390.1"/>
    <property type="molecule type" value="Genomic_DNA"/>
</dbReference>
<keyword evidence="2" id="KW-0472">Membrane</keyword>
<name>A0ABY2BC99_9ACTN</name>
<feature type="transmembrane region" description="Helical" evidence="2">
    <location>
        <begin position="26"/>
        <end position="46"/>
    </location>
</feature>
<keyword evidence="2" id="KW-1133">Transmembrane helix</keyword>
<proteinExistence type="predicted"/>
<organism evidence="3 4">
    <name type="scientific">Kribbella orskensis</name>
    <dbReference type="NCBI Taxonomy" id="2512216"/>
    <lineage>
        <taxon>Bacteria</taxon>
        <taxon>Bacillati</taxon>
        <taxon>Actinomycetota</taxon>
        <taxon>Actinomycetes</taxon>
        <taxon>Propionibacteriales</taxon>
        <taxon>Kribbellaceae</taxon>
        <taxon>Kribbella</taxon>
    </lineage>
</organism>
<accession>A0ABY2BC99</accession>
<evidence type="ECO:0000313" key="3">
    <source>
        <dbReference type="EMBL" id="TCO16390.1"/>
    </source>
</evidence>
<dbReference type="Gene3D" id="1.20.1250.20">
    <property type="entry name" value="MFS general substrate transporter like domains"/>
    <property type="match status" value="1"/>
</dbReference>
<keyword evidence="2" id="KW-0812">Transmembrane</keyword>
<dbReference type="Proteomes" id="UP000295818">
    <property type="component" value="Unassembled WGS sequence"/>
</dbReference>
<evidence type="ECO:0008006" key="5">
    <source>
        <dbReference type="Google" id="ProtNLM"/>
    </source>
</evidence>
<protein>
    <recommendedName>
        <fullName evidence="5">MFS transporter</fullName>
    </recommendedName>
</protein>
<reference evidence="3 4" key="1">
    <citation type="journal article" date="2015" name="Stand. Genomic Sci.">
        <title>Genomic Encyclopedia of Bacterial and Archaeal Type Strains, Phase III: the genomes of soil and plant-associated and newly described type strains.</title>
        <authorList>
            <person name="Whitman W.B."/>
            <person name="Woyke T."/>
            <person name="Klenk H.P."/>
            <person name="Zhou Y."/>
            <person name="Lilburn T.G."/>
            <person name="Beck B.J."/>
            <person name="De Vos P."/>
            <person name="Vandamme P."/>
            <person name="Eisen J.A."/>
            <person name="Garrity G."/>
            <person name="Hugenholtz P."/>
            <person name="Kyrpides N.C."/>
        </authorList>
    </citation>
    <scope>NUCLEOTIDE SEQUENCE [LARGE SCALE GENOMIC DNA]</scope>
    <source>
        <strain evidence="3 4">VKM Ac-2538</strain>
    </source>
</reference>